<comment type="pathway">
    <text evidence="2 17">tRNA modification; tRNA-queuosine biosynthesis.</text>
</comment>
<dbReference type="PANTHER" id="PTHR36701:SF1">
    <property type="entry name" value="EPOXYQUEUOSINE REDUCTASE QUEH"/>
    <property type="match status" value="1"/>
</dbReference>
<keyword evidence="8 17" id="KW-0479">Metal-binding</keyword>
<keyword evidence="7 17" id="KW-0819">tRNA processing</keyword>
<evidence type="ECO:0000256" key="5">
    <source>
        <dbReference type="ARBA" id="ARBA00016895"/>
    </source>
</evidence>
<evidence type="ECO:0000256" key="3">
    <source>
        <dbReference type="ARBA" id="ARBA00008207"/>
    </source>
</evidence>
<keyword evidence="19" id="KW-1185">Reference proteome</keyword>
<organism evidence="18 19">
    <name type="scientific">[Lactobacillus] rogosae</name>
    <dbReference type="NCBI Taxonomy" id="706562"/>
    <lineage>
        <taxon>Bacteria</taxon>
        <taxon>Bacillati</taxon>
        <taxon>Bacillota</taxon>
        <taxon>Clostridia</taxon>
        <taxon>Lachnospirales</taxon>
        <taxon>Lachnospiraceae</taxon>
        <taxon>Lachnospira</taxon>
    </lineage>
</organism>
<dbReference type="EC" id="1.17.99.6" evidence="4 17"/>
<feature type="disulfide bond" description="Redox-active" evidence="17">
    <location>
        <begin position="199"/>
        <end position="201"/>
    </location>
</feature>
<dbReference type="InterPro" id="IPR003828">
    <property type="entry name" value="QueH"/>
</dbReference>
<feature type="binding site" evidence="17">
    <location>
        <position position="117"/>
    </location>
    <ligand>
        <name>[4Fe-4S] cluster</name>
        <dbReference type="ChEBI" id="CHEBI:49883"/>
    </ligand>
</feature>
<accession>A0ABV1BVG4</accession>
<comment type="caution">
    <text evidence="18">The sequence shown here is derived from an EMBL/GenBank/DDBJ whole genome shotgun (WGS) entry which is preliminary data.</text>
</comment>
<proteinExistence type="inferred from homology"/>
<dbReference type="PANTHER" id="PTHR36701">
    <property type="entry name" value="EPOXYQUEUOSINE REDUCTASE QUEH"/>
    <property type="match status" value="1"/>
</dbReference>
<evidence type="ECO:0000256" key="7">
    <source>
        <dbReference type="ARBA" id="ARBA00022694"/>
    </source>
</evidence>
<keyword evidence="9 17" id="KW-0671">Queuosine biosynthesis</keyword>
<evidence type="ECO:0000256" key="11">
    <source>
        <dbReference type="ARBA" id="ARBA00023004"/>
    </source>
</evidence>
<comment type="catalytic activity">
    <reaction evidence="16 17">
        <text>epoxyqueuosine(34) in tRNA + AH2 = queuosine(34) in tRNA + A + H2O</text>
        <dbReference type="Rhea" id="RHEA:32159"/>
        <dbReference type="Rhea" id="RHEA-COMP:18571"/>
        <dbReference type="Rhea" id="RHEA-COMP:18582"/>
        <dbReference type="ChEBI" id="CHEBI:13193"/>
        <dbReference type="ChEBI" id="CHEBI:15377"/>
        <dbReference type="ChEBI" id="CHEBI:17499"/>
        <dbReference type="ChEBI" id="CHEBI:194431"/>
        <dbReference type="ChEBI" id="CHEBI:194443"/>
        <dbReference type="EC" id="1.17.99.6"/>
    </reaction>
</comment>
<evidence type="ECO:0000256" key="12">
    <source>
        <dbReference type="ARBA" id="ARBA00023014"/>
    </source>
</evidence>
<evidence type="ECO:0000256" key="9">
    <source>
        <dbReference type="ARBA" id="ARBA00022785"/>
    </source>
</evidence>
<evidence type="ECO:0000256" key="4">
    <source>
        <dbReference type="ARBA" id="ARBA00012622"/>
    </source>
</evidence>
<reference evidence="18 19" key="1">
    <citation type="submission" date="2024-03" db="EMBL/GenBank/DDBJ databases">
        <title>Human intestinal bacterial collection.</title>
        <authorList>
            <person name="Pauvert C."/>
            <person name="Hitch T.C.A."/>
            <person name="Clavel T."/>
        </authorList>
    </citation>
    <scope>NUCLEOTIDE SEQUENCE [LARGE SCALE GENOMIC DNA]</scope>
    <source>
        <strain evidence="18 19">CLA-AA-H255</strain>
    </source>
</reference>
<keyword evidence="6 17" id="KW-0004">4Fe-4S</keyword>
<evidence type="ECO:0000256" key="15">
    <source>
        <dbReference type="ARBA" id="ARBA00031446"/>
    </source>
</evidence>
<keyword evidence="14 17" id="KW-0676">Redox-active center</keyword>
<evidence type="ECO:0000313" key="18">
    <source>
        <dbReference type="EMBL" id="MEQ2379738.1"/>
    </source>
</evidence>
<feature type="binding site" evidence="17">
    <location>
        <position position="120"/>
    </location>
    <ligand>
        <name>[4Fe-4S] cluster</name>
        <dbReference type="ChEBI" id="CHEBI:49883"/>
    </ligand>
</feature>
<evidence type="ECO:0000256" key="2">
    <source>
        <dbReference type="ARBA" id="ARBA00004691"/>
    </source>
</evidence>
<name>A0ABV1BVG4_9FIRM</name>
<comment type="function">
    <text evidence="1 17">Catalyzes the conversion of epoxyqueuosine (oQ) to queuosine (Q), which is a hypermodified base found in the wobble positions of tRNA(Asp), tRNA(Asn), tRNA(His) and tRNA(Tyr).</text>
</comment>
<keyword evidence="13 17" id="KW-1015">Disulfide bond</keyword>
<keyword evidence="12 17" id="KW-0411">Iron-sulfur</keyword>
<evidence type="ECO:0000256" key="17">
    <source>
        <dbReference type="HAMAP-Rule" id="MF_02089"/>
    </source>
</evidence>
<evidence type="ECO:0000256" key="10">
    <source>
        <dbReference type="ARBA" id="ARBA00023002"/>
    </source>
</evidence>
<dbReference type="Proteomes" id="UP001442364">
    <property type="component" value="Unassembled WGS sequence"/>
</dbReference>
<feature type="binding site" evidence="17">
    <location>
        <position position="35"/>
    </location>
    <ligand>
        <name>[4Fe-4S] cluster</name>
        <dbReference type="ChEBI" id="CHEBI:49883"/>
    </ligand>
</feature>
<dbReference type="RefSeq" id="WP_022501144.1">
    <property type="nucleotide sequence ID" value="NZ_DAWCMB010000397.1"/>
</dbReference>
<evidence type="ECO:0000256" key="8">
    <source>
        <dbReference type="ARBA" id="ARBA00022723"/>
    </source>
</evidence>
<keyword evidence="10 17" id="KW-0560">Oxidoreductase</keyword>
<protein>
    <recommendedName>
        <fullName evidence="5 17">Epoxyqueuosine reductase QueH</fullName>
        <ecNumber evidence="4 17">1.17.99.6</ecNumber>
    </recommendedName>
    <alternativeName>
        <fullName evidence="15 17">Queuosine biosynthesis protein QueH</fullName>
    </alternativeName>
</protein>
<feature type="binding site" evidence="17">
    <location>
        <position position="36"/>
    </location>
    <ligand>
        <name>[4Fe-4S] cluster</name>
        <dbReference type="ChEBI" id="CHEBI:49883"/>
    </ligand>
</feature>
<evidence type="ECO:0000256" key="14">
    <source>
        <dbReference type="ARBA" id="ARBA00023284"/>
    </source>
</evidence>
<dbReference type="EMBL" id="JBBMER010000004">
    <property type="protein sequence ID" value="MEQ2379738.1"/>
    <property type="molecule type" value="Genomic_DNA"/>
</dbReference>
<evidence type="ECO:0000256" key="13">
    <source>
        <dbReference type="ARBA" id="ARBA00023157"/>
    </source>
</evidence>
<evidence type="ECO:0000256" key="1">
    <source>
        <dbReference type="ARBA" id="ARBA00002268"/>
    </source>
</evidence>
<gene>
    <name evidence="17" type="primary">queH</name>
    <name evidence="18" type="ORF">WMO14_07575</name>
</gene>
<comment type="similarity">
    <text evidence="3 17">Belongs to the QueH family.</text>
</comment>
<sequence>MAVPFENRNFHKEMLKLAGQLQKEGKVPRLLLHSCCAPCSSNCIEVLSKYFMVTVFYYNPNISSDEEYKKRVAEQIRFIKEFDTPNKVEFIEGDYEPDVFFKEVKGLEKEPEGGKRCFKCYELRLRKTAELAKAEAYDYFTTTLTISPLKNSVKLNETGLKLQEEYGVNYLLSDFKKQEGYKRSIELSKEYGLYRQNYCGCVYSRQQILMSK</sequence>
<evidence type="ECO:0000313" key="19">
    <source>
        <dbReference type="Proteomes" id="UP001442364"/>
    </source>
</evidence>
<evidence type="ECO:0000256" key="16">
    <source>
        <dbReference type="ARBA" id="ARBA00047415"/>
    </source>
</evidence>
<dbReference type="HAMAP" id="MF_02089">
    <property type="entry name" value="QueH"/>
    <property type="match status" value="1"/>
</dbReference>
<evidence type="ECO:0000256" key="6">
    <source>
        <dbReference type="ARBA" id="ARBA00022485"/>
    </source>
</evidence>
<dbReference type="Pfam" id="PF02677">
    <property type="entry name" value="QueH"/>
    <property type="match status" value="1"/>
</dbReference>
<keyword evidence="11 17" id="KW-0408">Iron</keyword>